<accession>A0A6G4MK74</accession>
<comment type="caution">
    <text evidence="11">The sequence shown here is derived from an EMBL/GenBank/DDBJ whole genome shotgun (WGS) entry which is preliminary data.</text>
</comment>
<feature type="transmembrane region" description="Helical" evidence="9">
    <location>
        <begin position="169"/>
        <end position="189"/>
    </location>
</feature>
<feature type="transmembrane region" description="Helical" evidence="9">
    <location>
        <begin position="364"/>
        <end position="384"/>
    </location>
</feature>
<dbReference type="InterPro" id="IPR050189">
    <property type="entry name" value="MFS_Efflux_Transporters"/>
</dbReference>
<feature type="transmembrane region" description="Helical" evidence="9">
    <location>
        <begin position="210"/>
        <end position="232"/>
    </location>
</feature>
<evidence type="ECO:0000256" key="9">
    <source>
        <dbReference type="HAMAP-Rule" id="MF_00517"/>
    </source>
</evidence>
<evidence type="ECO:0000256" key="2">
    <source>
        <dbReference type="ARBA" id="ARBA00022448"/>
    </source>
</evidence>
<dbReference type="HAMAP" id="MF_00517">
    <property type="entry name" value="MFS_SotB"/>
    <property type="match status" value="1"/>
</dbReference>
<keyword evidence="2 9" id="KW-0813">Transport</keyword>
<keyword evidence="8 9" id="KW-0472">Membrane</keyword>
<feature type="transmembrane region" description="Helical" evidence="9">
    <location>
        <begin position="80"/>
        <end position="99"/>
    </location>
</feature>
<dbReference type="PANTHER" id="PTHR43124:SF4">
    <property type="entry name" value="SUGAR EFFLUX TRANSPORTER"/>
    <property type="match status" value="1"/>
</dbReference>
<protein>
    <recommendedName>
        <fullName evidence="9">Probable sugar efflux transporter</fullName>
    </recommendedName>
</protein>
<comment type="similarity">
    <text evidence="9">Belongs to the major facilitator superfamily. SotB (TC 2.A.1.2) family.</text>
</comment>
<keyword evidence="4" id="KW-0997">Cell inner membrane</keyword>
<feature type="domain" description="Major facilitator superfamily (MFS) profile" evidence="10">
    <location>
        <begin position="14"/>
        <end position="388"/>
    </location>
</feature>
<evidence type="ECO:0000256" key="7">
    <source>
        <dbReference type="ARBA" id="ARBA00022989"/>
    </source>
</evidence>
<evidence type="ECO:0000256" key="5">
    <source>
        <dbReference type="ARBA" id="ARBA00022597"/>
    </source>
</evidence>
<feature type="transmembrane region" description="Helical" evidence="9">
    <location>
        <begin position="301"/>
        <end position="321"/>
    </location>
</feature>
<dbReference type="CDD" id="cd17324">
    <property type="entry name" value="MFS_NepI_like"/>
    <property type="match status" value="1"/>
</dbReference>
<evidence type="ECO:0000256" key="4">
    <source>
        <dbReference type="ARBA" id="ARBA00022519"/>
    </source>
</evidence>
<evidence type="ECO:0000256" key="8">
    <source>
        <dbReference type="ARBA" id="ARBA00023136"/>
    </source>
</evidence>
<dbReference type="SUPFAM" id="SSF103473">
    <property type="entry name" value="MFS general substrate transporter"/>
    <property type="match status" value="1"/>
</dbReference>
<dbReference type="AlphaFoldDB" id="A0A6G4MK74"/>
<evidence type="ECO:0000256" key="3">
    <source>
        <dbReference type="ARBA" id="ARBA00022475"/>
    </source>
</evidence>
<feature type="transmembrane region" description="Helical" evidence="9">
    <location>
        <begin position="12"/>
        <end position="36"/>
    </location>
</feature>
<dbReference type="GO" id="GO:0005886">
    <property type="term" value="C:plasma membrane"/>
    <property type="evidence" value="ECO:0007669"/>
    <property type="project" value="UniProtKB-SubCell"/>
</dbReference>
<feature type="transmembrane region" description="Helical" evidence="9">
    <location>
        <begin position="333"/>
        <end position="352"/>
    </location>
</feature>
<feature type="transmembrane region" description="Helical" evidence="9">
    <location>
        <begin position="105"/>
        <end position="127"/>
    </location>
</feature>
<feature type="transmembrane region" description="Helical" evidence="9">
    <location>
        <begin position="244"/>
        <end position="266"/>
    </location>
</feature>
<dbReference type="PANTHER" id="PTHR43124">
    <property type="entry name" value="PURINE EFFLUX PUMP PBUE"/>
    <property type="match status" value="1"/>
</dbReference>
<dbReference type="InterPro" id="IPR011701">
    <property type="entry name" value="MFS"/>
</dbReference>
<dbReference type="Gene3D" id="1.20.1250.20">
    <property type="entry name" value="MFS general substrate transporter like domains"/>
    <property type="match status" value="1"/>
</dbReference>
<comment type="function">
    <text evidence="9">Involved in the efflux of sugars. The physiological role may be the reduction of the intracellular concentration of toxic sugars or sugar metabolites.</text>
</comment>
<dbReference type="RefSeq" id="WP_163358507.1">
    <property type="nucleotide sequence ID" value="NZ_JAAJRM010000001.1"/>
</dbReference>
<keyword evidence="7 9" id="KW-1133">Transmembrane helix</keyword>
<dbReference type="Pfam" id="PF07690">
    <property type="entry name" value="MFS_1"/>
    <property type="match status" value="1"/>
</dbReference>
<dbReference type="InterPro" id="IPR036259">
    <property type="entry name" value="MFS_trans_sf"/>
</dbReference>
<sequence length="398" mass="42421">MTTHTVSRRVAWLRVVTLAIAAFIFNTTEFVPVGLLSDIAASFHMETAQVGIMLTIYAWVVALMSLPFMLLTSQMERRKLLIGLFLVFIASHVLSFMAWNFTVLVISRVGIAFAHAVFWSITASLAIRLAPAGKRAQALSLIATGTALAMVLGLPIGRIVGQYFGWRTTFFAIGMGALITLVCLIKLLPKLPSEHSGSLKSLPLLMRRPALMSIYLLTVIVVTAHYTAYSYIEPFVQVVAGFSANFATVLLLILGGAGIIGSILFGKLGNKHASALVSSAIGLLLACLLLLMPAAGSESHLAILSLFWGVAIMIIGLGMQVKVLALAPDATDVAMSLFSGIFNLGIGAGALVGNQISLHVSMSAIGYLGAIPALIALIWSVLIFRKWPVAMEEQSSHG</sequence>
<dbReference type="EMBL" id="JAAJRM010000001">
    <property type="protein sequence ID" value="NGF41590.1"/>
    <property type="molecule type" value="Genomic_DNA"/>
</dbReference>
<dbReference type="GO" id="GO:0015144">
    <property type="term" value="F:carbohydrate transmembrane transporter activity"/>
    <property type="evidence" value="ECO:0007669"/>
    <property type="project" value="UniProtKB-UniRule"/>
</dbReference>
<dbReference type="PROSITE" id="PS50850">
    <property type="entry name" value="MFS"/>
    <property type="match status" value="1"/>
</dbReference>
<evidence type="ECO:0000256" key="6">
    <source>
        <dbReference type="ARBA" id="ARBA00022692"/>
    </source>
</evidence>
<dbReference type="NCBIfam" id="NF002921">
    <property type="entry name" value="PRK03545.1"/>
    <property type="match status" value="1"/>
</dbReference>
<gene>
    <name evidence="9" type="primary">sotB</name>
    <name evidence="11" type="ORF">G5635_04060</name>
</gene>
<evidence type="ECO:0000259" key="10">
    <source>
        <dbReference type="PROSITE" id="PS50850"/>
    </source>
</evidence>
<evidence type="ECO:0000313" key="11">
    <source>
        <dbReference type="EMBL" id="NGF41590.1"/>
    </source>
</evidence>
<reference evidence="11" key="1">
    <citation type="submission" date="2020-02" db="EMBL/GenBank/DDBJ databases">
        <title>WGS of Carbapenem-Resistant Enterobacteriaceae.</title>
        <authorList>
            <person name="Tokajian S."/>
            <person name="El Chaar M."/>
            <person name="El Khoury M."/>
        </authorList>
    </citation>
    <scope>NUCLEOTIDE SEQUENCE</scope>
    <source>
        <strain evidence="11">EHM_71</strain>
    </source>
</reference>
<evidence type="ECO:0000256" key="1">
    <source>
        <dbReference type="ARBA" id="ARBA00004651"/>
    </source>
</evidence>
<feature type="transmembrane region" description="Helical" evidence="9">
    <location>
        <begin position="273"/>
        <end position="295"/>
    </location>
</feature>
<feature type="transmembrane region" description="Helical" evidence="9">
    <location>
        <begin position="48"/>
        <end position="68"/>
    </location>
</feature>
<proteinExistence type="inferred from homology"/>
<dbReference type="InterPro" id="IPR020846">
    <property type="entry name" value="MFS_dom"/>
</dbReference>
<dbReference type="InterPro" id="IPR023495">
    <property type="entry name" value="Sugar_effux_transptr_put"/>
</dbReference>
<organism evidence="11">
    <name type="scientific">Enterobacter hormaechei</name>
    <dbReference type="NCBI Taxonomy" id="158836"/>
    <lineage>
        <taxon>Bacteria</taxon>
        <taxon>Pseudomonadati</taxon>
        <taxon>Pseudomonadota</taxon>
        <taxon>Gammaproteobacteria</taxon>
        <taxon>Enterobacterales</taxon>
        <taxon>Enterobacteriaceae</taxon>
        <taxon>Enterobacter</taxon>
        <taxon>Enterobacter cloacae complex</taxon>
    </lineage>
</organism>
<keyword evidence="5 9" id="KW-0762">Sugar transport</keyword>
<feature type="transmembrane region" description="Helical" evidence="9">
    <location>
        <begin position="139"/>
        <end position="157"/>
    </location>
</feature>
<keyword evidence="3 9" id="KW-1003">Cell membrane</keyword>
<name>A0A6G4MK74_9ENTR</name>
<comment type="subcellular location">
    <subcellularLocation>
        <location evidence="1 9">Cell membrane</location>
        <topology evidence="1 9">Multi-pass membrane protein</topology>
    </subcellularLocation>
</comment>
<keyword evidence="6 9" id="KW-0812">Transmembrane</keyword>